<gene>
    <name evidence="1" type="ORF">B0H67DRAFT_586551</name>
</gene>
<protein>
    <submittedName>
        <fullName evidence="1">Uncharacterized protein</fullName>
    </submittedName>
</protein>
<dbReference type="Gene3D" id="1.20.58.70">
    <property type="match status" value="1"/>
</dbReference>
<dbReference type="Proteomes" id="UP001172102">
    <property type="component" value="Unassembled WGS sequence"/>
</dbReference>
<evidence type="ECO:0000313" key="1">
    <source>
        <dbReference type="EMBL" id="KAK0711909.1"/>
    </source>
</evidence>
<dbReference type="InterPro" id="IPR010989">
    <property type="entry name" value="SNARE"/>
</dbReference>
<sequence>MAEEAYEMQAFGQPERNSSLLSAIGNFFERVQIVENEIHGLVADLDRIANLHGCVLGRQEVDVSLYQALDQAVSASWQKHTTIASQIYGLKADAESMGGDSNSAVKKDLVESLVVEFKKTVLQALEEEKAYKASCRDGMARQYWTANRDAHGIADRKWDDELCFQTAVSFLSSCLCRTKTASHQRQLERPRIASFESGTASLLRVAKGCTLNRRAGKACP</sequence>
<name>A0AA40A9T1_9PEZI</name>
<dbReference type="GO" id="GO:0016020">
    <property type="term" value="C:membrane"/>
    <property type="evidence" value="ECO:0007669"/>
    <property type="project" value="InterPro"/>
</dbReference>
<keyword evidence="2" id="KW-1185">Reference proteome</keyword>
<dbReference type="SUPFAM" id="SSF47661">
    <property type="entry name" value="t-snare proteins"/>
    <property type="match status" value="1"/>
</dbReference>
<reference evidence="1" key="1">
    <citation type="submission" date="2023-06" db="EMBL/GenBank/DDBJ databases">
        <title>Genome-scale phylogeny and comparative genomics of the fungal order Sordariales.</title>
        <authorList>
            <consortium name="Lawrence Berkeley National Laboratory"/>
            <person name="Hensen N."/>
            <person name="Bonometti L."/>
            <person name="Westerberg I."/>
            <person name="Brannstrom I.O."/>
            <person name="Guillou S."/>
            <person name="Cros-Aarteil S."/>
            <person name="Calhoun S."/>
            <person name="Haridas S."/>
            <person name="Kuo A."/>
            <person name="Mondo S."/>
            <person name="Pangilinan J."/>
            <person name="Riley R."/>
            <person name="Labutti K."/>
            <person name="Andreopoulos B."/>
            <person name="Lipzen A."/>
            <person name="Chen C."/>
            <person name="Yanf M."/>
            <person name="Daum C."/>
            <person name="Ng V."/>
            <person name="Clum A."/>
            <person name="Steindorff A."/>
            <person name="Ohm R."/>
            <person name="Martin F."/>
            <person name="Silar P."/>
            <person name="Natvig D."/>
            <person name="Lalanne C."/>
            <person name="Gautier V."/>
            <person name="Ament-Velasquez S.L."/>
            <person name="Kruys A."/>
            <person name="Hutchinson M.I."/>
            <person name="Powell A.J."/>
            <person name="Barry K."/>
            <person name="Miller A.N."/>
            <person name="Grigoriev I.V."/>
            <person name="Debuchy R."/>
            <person name="Gladieux P."/>
            <person name="Thoren M.H."/>
            <person name="Johannesson H."/>
        </authorList>
    </citation>
    <scope>NUCLEOTIDE SEQUENCE</scope>
    <source>
        <strain evidence="1">SMH4607-1</strain>
    </source>
</reference>
<dbReference type="AlphaFoldDB" id="A0AA40A9T1"/>
<dbReference type="GO" id="GO:0016192">
    <property type="term" value="P:vesicle-mediated transport"/>
    <property type="evidence" value="ECO:0007669"/>
    <property type="project" value="InterPro"/>
</dbReference>
<dbReference type="EMBL" id="JAUKUA010000005">
    <property type="protein sequence ID" value="KAK0711909.1"/>
    <property type="molecule type" value="Genomic_DNA"/>
</dbReference>
<organism evidence="1 2">
    <name type="scientific">Lasiosphaeris hirsuta</name>
    <dbReference type="NCBI Taxonomy" id="260670"/>
    <lineage>
        <taxon>Eukaryota</taxon>
        <taxon>Fungi</taxon>
        <taxon>Dikarya</taxon>
        <taxon>Ascomycota</taxon>
        <taxon>Pezizomycotina</taxon>
        <taxon>Sordariomycetes</taxon>
        <taxon>Sordariomycetidae</taxon>
        <taxon>Sordariales</taxon>
        <taxon>Lasiosphaeriaceae</taxon>
        <taxon>Lasiosphaeris</taxon>
    </lineage>
</organism>
<evidence type="ECO:0000313" key="2">
    <source>
        <dbReference type="Proteomes" id="UP001172102"/>
    </source>
</evidence>
<proteinExistence type="predicted"/>
<comment type="caution">
    <text evidence="1">The sequence shown here is derived from an EMBL/GenBank/DDBJ whole genome shotgun (WGS) entry which is preliminary data.</text>
</comment>
<accession>A0AA40A9T1</accession>